<dbReference type="Gene3D" id="3.40.225.10">
    <property type="entry name" value="Class II aldolase/adducin N-terminal domain"/>
    <property type="match status" value="1"/>
</dbReference>
<evidence type="ECO:0000256" key="7">
    <source>
        <dbReference type="ARBA" id="ARBA00052401"/>
    </source>
</evidence>
<protein>
    <recommendedName>
        <fullName evidence="8 9">Multifunctional fusion protein</fullName>
    </recommendedName>
    <domain>
        <recommendedName>
            <fullName evidence="9">Methylthioribose-1-phosphate isomerase</fullName>
            <shortName evidence="9">M1Pi</shortName>
            <shortName evidence="9">MTR-1-P isomerase</shortName>
            <ecNumber evidence="9">5.3.1.23</ecNumber>
        </recommendedName>
        <alternativeName>
            <fullName evidence="9">S-methyl-5-thioribose-1-phosphate isomerase</fullName>
        </alternativeName>
    </domain>
    <domain>
        <recommendedName>
            <fullName evidence="8">Methylthioribulose-1-phosphate dehydratase</fullName>
            <shortName evidence="8">MTRu-1-P dehydratase</shortName>
            <ecNumber evidence="8">4.2.1.109</ecNumber>
        </recommendedName>
    </domain>
</protein>
<name>A0A7H1PTB0_9ACTN</name>
<keyword evidence="4 8" id="KW-0486">Methionine biosynthesis</keyword>
<keyword evidence="6 8" id="KW-0456">Lyase</keyword>
<dbReference type="Pfam" id="PF00596">
    <property type="entry name" value="Aldolase_II"/>
    <property type="match status" value="1"/>
</dbReference>
<dbReference type="EMBL" id="CP051006">
    <property type="protein sequence ID" value="QNT91290.1"/>
    <property type="molecule type" value="Genomic_DNA"/>
</dbReference>
<dbReference type="RefSeq" id="WP_051850589.1">
    <property type="nucleotide sequence ID" value="NZ_CP051006.1"/>
</dbReference>
<dbReference type="Gene3D" id="3.40.50.10470">
    <property type="entry name" value="Translation initiation factor eif-2b, domain 2"/>
    <property type="match status" value="1"/>
</dbReference>
<comment type="pathway">
    <text evidence="9">Amino-acid biosynthesis; L-methionine biosynthesis via salvage pathway; L-methionine from S-methyl-5-thio-alpha-D-ribose 1-phosphate: step 1/6.</text>
</comment>
<proteinExistence type="inferred from homology"/>
<dbReference type="SUPFAM" id="SSF100950">
    <property type="entry name" value="NagB/RpiA/CoA transferase-like"/>
    <property type="match status" value="1"/>
</dbReference>
<dbReference type="FunFam" id="3.40.50.10470:FF:000006">
    <property type="entry name" value="Methylthioribose-1-phosphate isomerase"/>
    <property type="match status" value="1"/>
</dbReference>
<dbReference type="EC" id="4.2.1.109" evidence="8"/>
<dbReference type="Pfam" id="PF01008">
    <property type="entry name" value="IF-2B"/>
    <property type="match status" value="1"/>
</dbReference>
<dbReference type="KEGG" id="sgf:HEP81_00956"/>
<dbReference type="SMART" id="SM01007">
    <property type="entry name" value="Aldolase_II"/>
    <property type="match status" value="1"/>
</dbReference>
<evidence type="ECO:0000256" key="6">
    <source>
        <dbReference type="ARBA" id="ARBA00023239"/>
    </source>
</evidence>
<dbReference type="InterPro" id="IPR001303">
    <property type="entry name" value="Aldolase_II/adducin_N"/>
</dbReference>
<dbReference type="NCBIfam" id="TIGR00524">
    <property type="entry name" value="eIF-2B_rel"/>
    <property type="match status" value="1"/>
</dbReference>
<dbReference type="InterPro" id="IPR037171">
    <property type="entry name" value="NagB/RpiA_transferase-like"/>
</dbReference>
<dbReference type="InterPro" id="IPR011559">
    <property type="entry name" value="Initiation_fac_2B_a/b/d"/>
</dbReference>
<dbReference type="GO" id="GO:0005737">
    <property type="term" value="C:cytoplasm"/>
    <property type="evidence" value="ECO:0007669"/>
    <property type="project" value="UniProtKB-UniRule"/>
</dbReference>
<evidence type="ECO:0000259" key="10">
    <source>
        <dbReference type="SMART" id="SM01007"/>
    </source>
</evidence>
<feature type="binding site" evidence="8">
    <location>
        <position position="460"/>
    </location>
    <ligand>
        <name>Zn(2+)</name>
        <dbReference type="ChEBI" id="CHEBI:29105"/>
    </ligand>
</feature>
<dbReference type="SUPFAM" id="SSF53639">
    <property type="entry name" value="AraD/HMP-PK domain-like"/>
    <property type="match status" value="1"/>
</dbReference>
<feature type="domain" description="Class II aldolase/adducin N-terminal" evidence="10">
    <location>
        <begin position="368"/>
        <end position="563"/>
    </location>
</feature>
<feature type="binding site" evidence="9">
    <location>
        <position position="104"/>
    </location>
    <ligand>
        <name>substrate</name>
    </ligand>
</feature>
<evidence type="ECO:0000256" key="1">
    <source>
        <dbReference type="ARBA" id="ARBA00022605"/>
    </source>
</evidence>
<accession>A0A7H1PTB0</accession>
<sequence>MSAPPVSTGAPSGQPAATTSLAWTEDGISVVDQRALPQETLLLRLRTVDEVIDAIRTLAVRGAPAIGLAGALGVALSARLHTSPDGSVDRAAVRADAERIAGARPTAVNLTWAVSQVIEELPQGPDAVLATALRMIEEDVAANRGAATTAADLVEELLPEGPLRLLTHCNTGRLATAAGGTALGTVLELAARGRVAEVFVDETRPLLQGSRLTAWELGEAGVPYRICPDSAAAAAMAQSMVDCVLVGADRIAANGDTANKIGTYGLALAAARHGIPFIVVAPESSWDPTLADGTGIVVEERAAEEVTTVAGVRVAPEGAGVFNPAFDVTPGALITAVVSESRVLRPAGPAGADVRPGAAAGAEAEAGAALSGLSRDLYTRGWLPGTSGNLSVRMPGPEPRALITGSGLDKGSLGPGDSVLVDSGTARAVRPDGALRPSAETAIHTAVYRTTSAGAVVHAHPPYATALARLTGAAGRTAWLPLDSLELLKGLGLPEPGRTRLPVFANWPDVSRIGEEVAAYLTASPDAPPALLIADHGVTVWGRDLAQARNRLECVEAMCQLLLLTGEVPAAGRAAAA</sequence>
<dbReference type="NCBIfam" id="TIGR03328">
    <property type="entry name" value="salvage_mtnB"/>
    <property type="match status" value="1"/>
</dbReference>
<dbReference type="GO" id="GO:0046523">
    <property type="term" value="F:S-methyl-5-thioribose-1-phosphate isomerase activity"/>
    <property type="evidence" value="ECO:0007669"/>
    <property type="project" value="UniProtKB-UniRule"/>
</dbReference>
<dbReference type="GO" id="GO:0019509">
    <property type="term" value="P:L-methionine salvage from methylthioadenosine"/>
    <property type="evidence" value="ECO:0007669"/>
    <property type="project" value="UniProtKB-UniRule"/>
</dbReference>
<comment type="catalytic activity">
    <reaction evidence="8">
        <text>5-(methylsulfanyl)-D-ribulose 1-phosphate = 5-methylsulfanyl-2,3-dioxopentyl phosphate + H2O</text>
        <dbReference type="Rhea" id="RHEA:15549"/>
        <dbReference type="ChEBI" id="CHEBI:15377"/>
        <dbReference type="ChEBI" id="CHEBI:58548"/>
        <dbReference type="ChEBI" id="CHEBI:58828"/>
        <dbReference type="EC" id="4.2.1.109"/>
    </reaction>
</comment>
<organism evidence="11 12">
    <name type="scientific">Streptomyces griseofuscus</name>
    <dbReference type="NCBI Taxonomy" id="146922"/>
    <lineage>
        <taxon>Bacteria</taxon>
        <taxon>Bacillati</taxon>
        <taxon>Actinomycetota</taxon>
        <taxon>Actinomycetes</taxon>
        <taxon>Kitasatosporales</taxon>
        <taxon>Streptomycetaceae</taxon>
        <taxon>Streptomyces</taxon>
    </lineage>
</organism>
<reference evidence="11 12" key="1">
    <citation type="submission" date="2020-04" db="EMBL/GenBank/DDBJ databases">
        <title>Characterization and engineering of Streptomyces griseofuscus DSM40191 as a potential heterologous host for expression of BGCs.</title>
        <authorList>
            <person name="Gren T."/>
            <person name="Whitford C.M."/>
            <person name="Mohite O.S."/>
            <person name="Joergensen T.S."/>
            <person name="Nielsen J.B."/>
            <person name="Lee S.Y."/>
            <person name="Weber T."/>
        </authorList>
    </citation>
    <scope>NUCLEOTIDE SEQUENCE [LARGE SCALE GENOMIC DNA]</scope>
    <source>
        <strain evidence="11 12">DSM 40191</strain>
    </source>
</reference>
<dbReference type="PANTHER" id="PTHR43475:SF1">
    <property type="entry name" value="METHYLTHIORIBOSE-1-PHOSPHATE ISOMERASE"/>
    <property type="match status" value="1"/>
</dbReference>
<evidence type="ECO:0000256" key="5">
    <source>
        <dbReference type="ARBA" id="ARBA00023235"/>
    </source>
</evidence>
<dbReference type="GO" id="GO:0008270">
    <property type="term" value="F:zinc ion binding"/>
    <property type="evidence" value="ECO:0007669"/>
    <property type="project" value="UniProtKB-UniRule"/>
</dbReference>
<comment type="pathway">
    <text evidence="8">Amino-acid biosynthesis; L-methionine biosynthesis via salvage pathway; L-methionine from S-methyl-5-thio-alpha-D-ribose 1-phosphate: step 2/6.</text>
</comment>
<feature type="binding site" evidence="9">
    <location>
        <position position="208"/>
    </location>
    <ligand>
        <name>substrate</name>
    </ligand>
</feature>
<feature type="active site" description="Proton donor" evidence="9">
    <location>
        <position position="249"/>
    </location>
</feature>
<dbReference type="InterPro" id="IPR017714">
    <property type="entry name" value="MethylthioRu-1-P_deHdtase_MtnB"/>
</dbReference>
<keyword evidence="3 8" id="KW-0862">Zinc</keyword>
<dbReference type="PANTHER" id="PTHR43475">
    <property type="entry name" value="METHYLTHIORIBOSE-1-PHOSPHATE ISOMERASE"/>
    <property type="match status" value="1"/>
</dbReference>
<comment type="similarity">
    <text evidence="8">Belongs to the aldolase class II family. MtnB subfamily.</text>
</comment>
<dbReference type="UniPathway" id="UPA00904">
    <property type="reaction ID" value="UER00874"/>
</dbReference>
<evidence type="ECO:0000256" key="9">
    <source>
        <dbReference type="HAMAP-Rule" id="MF_01678"/>
    </source>
</evidence>
<gene>
    <name evidence="11" type="primary">MRI1</name>
    <name evidence="9" type="synonym">mtnA</name>
    <name evidence="8" type="synonym">mtnB</name>
    <name evidence="11" type="ORF">HEP81_00956</name>
</gene>
<comment type="function">
    <text evidence="9">Catalyzes the interconversion of methylthioribose-1-phosphate (MTR-1-P) into methylthioribulose-1-phosphate (MTRu-1-P).</text>
</comment>
<evidence type="ECO:0000256" key="4">
    <source>
        <dbReference type="ARBA" id="ARBA00023167"/>
    </source>
</evidence>
<dbReference type="InterPro" id="IPR036409">
    <property type="entry name" value="Aldolase_II/adducin_N_sf"/>
</dbReference>
<dbReference type="NCBIfam" id="NF004326">
    <property type="entry name" value="PRK05720.1"/>
    <property type="match status" value="1"/>
</dbReference>
<feature type="binding site" evidence="8">
    <location>
        <position position="458"/>
    </location>
    <ligand>
        <name>Zn(2+)</name>
        <dbReference type="ChEBI" id="CHEBI:29105"/>
    </ligand>
</feature>
<feature type="site" description="Transition state stabilizer" evidence="9">
    <location>
        <position position="169"/>
    </location>
</feature>
<evidence type="ECO:0000313" key="12">
    <source>
        <dbReference type="Proteomes" id="UP000516422"/>
    </source>
</evidence>
<dbReference type="Gene3D" id="1.20.120.420">
    <property type="entry name" value="translation initiation factor eif-2b, domain 1"/>
    <property type="match status" value="1"/>
</dbReference>
<dbReference type="GO" id="GO:0046570">
    <property type="term" value="F:methylthioribulose 1-phosphate dehydratase activity"/>
    <property type="evidence" value="ECO:0007669"/>
    <property type="project" value="UniProtKB-UniRule"/>
</dbReference>
<dbReference type="HAMAP" id="MF_01677">
    <property type="entry name" value="Salvage_MtnB"/>
    <property type="match status" value="1"/>
</dbReference>
<evidence type="ECO:0000256" key="3">
    <source>
        <dbReference type="ARBA" id="ARBA00022833"/>
    </source>
</evidence>
<comment type="function">
    <text evidence="8">Catalyzes the dehydration of methylthioribulose-1-phosphate (MTRu-1-P) into 2,3-diketo-5-methylthiopentyl-1-phosphate (DK-MTP-1-P).</text>
</comment>
<dbReference type="InterPro" id="IPR042529">
    <property type="entry name" value="IF_2B-like_C"/>
</dbReference>
<keyword evidence="2 8" id="KW-0479">Metal-binding</keyword>
<dbReference type="EC" id="5.3.1.23" evidence="9"/>
<dbReference type="InterPro" id="IPR005251">
    <property type="entry name" value="IF-M1Pi"/>
</dbReference>
<dbReference type="Proteomes" id="UP000516422">
    <property type="component" value="Chromosome"/>
</dbReference>
<keyword evidence="1 8" id="KW-0028">Amino-acid biosynthesis</keyword>
<evidence type="ECO:0000256" key="2">
    <source>
        <dbReference type="ARBA" id="ARBA00022723"/>
    </source>
</evidence>
<dbReference type="AlphaFoldDB" id="A0A7H1PTB0"/>
<dbReference type="HAMAP" id="MF_01678">
    <property type="entry name" value="Salvage_MtnA"/>
    <property type="match status" value="1"/>
</dbReference>
<comment type="catalytic activity">
    <reaction evidence="7 9">
        <text>5-(methylsulfanyl)-alpha-D-ribose 1-phosphate = 5-(methylsulfanyl)-D-ribulose 1-phosphate</text>
        <dbReference type="Rhea" id="RHEA:19989"/>
        <dbReference type="ChEBI" id="CHEBI:58533"/>
        <dbReference type="ChEBI" id="CHEBI:58548"/>
        <dbReference type="EC" id="5.3.1.23"/>
    </reaction>
</comment>
<feature type="binding site" evidence="9">
    <location>
        <begin position="259"/>
        <end position="260"/>
    </location>
    <ligand>
        <name>substrate</name>
    </ligand>
</feature>
<feature type="binding site" evidence="9">
    <location>
        <begin position="61"/>
        <end position="63"/>
    </location>
    <ligand>
        <name>substrate</name>
    </ligand>
</feature>
<comment type="cofactor">
    <cofactor evidence="8">
        <name>Zn(2+)</name>
        <dbReference type="ChEBI" id="CHEBI:29105"/>
    </cofactor>
    <text evidence="8">Binds 1 zinc ion per subunit.</text>
</comment>
<evidence type="ECO:0000313" key="11">
    <source>
        <dbReference type="EMBL" id="QNT91290.1"/>
    </source>
</evidence>
<dbReference type="GeneID" id="91467901"/>
<comment type="similarity">
    <text evidence="9">Belongs to the EIF-2B alpha/beta/delta subunits family. MtnA subfamily.</text>
</comment>
<dbReference type="InterPro" id="IPR000649">
    <property type="entry name" value="IF-2B-related"/>
</dbReference>
<dbReference type="NCBIfam" id="TIGR00512">
    <property type="entry name" value="salvage_mtnA"/>
    <property type="match status" value="1"/>
</dbReference>
<keyword evidence="5 9" id="KW-0413">Isomerase</keyword>
<dbReference type="InterPro" id="IPR027363">
    <property type="entry name" value="M1Pi_N"/>
</dbReference>
<evidence type="ECO:0000256" key="8">
    <source>
        <dbReference type="HAMAP-Rule" id="MF_01677"/>
    </source>
</evidence>